<evidence type="ECO:0000256" key="1">
    <source>
        <dbReference type="PROSITE-ProRule" id="PRU00464"/>
    </source>
</evidence>
<dbReference type="Gene3D" id="3.30.428.10">
    <property type="entry name" value="HIT-like"/>
    <property type="match status" value="1"/>
</dbReference>
<dbReference type="InterPro" id="IPR011146">
    <property type="entry name" value="HIT-like"/>
</dbReference>
<dbReference type="InterPro" id="IPR001310">
    <property type="entry name" value="Histidine_triad_HIT"/>
</dbReference>
<keyword evidence="4" id="KW-1185">Reference proteome</keyword>
<proteinExistence type="predicted"/>
<gene>
    <name evidence="3" type="ORF">BN1708_015470</name>
</gene>
<evidence type="ECO:0000313" key="3">
    <source>
        <dbReference type="EMBL" id="CRK29118.1"/>
    </source>
</evidence>
<evidence type="ECO:0000259" key="2">
    <source>
        <dbReference type="PROSITE" id="PS51084"/>
    </source>
</evidence>
<reference evidence="3 4" key="1">
    <citation type="submission" date="2015-05" db="EMBL/GenBank/DDBJ databases">
        <authorList>
            <person name="Wang D.B."/>
            <person name="Wang M."/>
        </authorList>
    </citation>
    <scope>NUCLEOTIDE SEQUENCE [LARGE SCALE GENOMIC DNA]</scope>
    <source>
        <strain evidence="3">VL1</strain>
    </source>
</reference>
<organism evidence="3 4">
    <name type="scientific">Verticillium longisporum</name>
    <name type="common">Verticillium dahliae var. longisporum</name>
    <dbReference type="NCBI Taxonomy" id="100787"/>
    <lineage>
        <taxon>Eukaryota</taxon>
        <taxon>Fungi</taxon>
        <taxon>Dikarya</taxon>
        <taxon>Ascomycota</taxon>
        <taxon>Pezizomycotina</taxon>
        <taxon>Sordariomycetes</taxon>
        <taxon>Hypocreomycetidae</taxon>
        <taxon>Glomerellales</taxon>
        <taxon>Plectosphaerellaceae</taxon>
        <taxon>Verticillium</taxon>
    </lineage>
</organism>
<dbReference type="STRING" id="100787.A0A0G4M4B1"/>
<accession>A0A0G4M4B1</accession>
<feature type="domain" description="HIT" evidence="2">
    <location>
        <begin position="8"/>
        <end position="97"/>
    </location>
</feature>
<comment type="caution">
    <text evidence="1">Lacks conserved residue(s) required for the propagation of feature annotation.</text>
</comment>
<evidence type="ECO:0000313" key="4">
    <source>
        <dbReference type="Proteomes" id="UP000044602"/>
    </source>
</evidence>
<dbReference type="AlphaFoldDB" id="A0A0G4M4B1"/>
<dbReference type="EMBL" id="CVQH01021018">
    <property type="protein sequence ID" value="CRK29118.1"/>
    <property type="molecule type" value="Genomic_DNA"/>
</dbReference>
<dbReference type="PANTHER" id="PTHR46648">
    <property type="entry name" value="HIT FAMILY PROTEIN 1"/>
    <property type="match status" value="1"/>
</dbReference>
<dbReference type="PROSITE" id="PS51084">
    <property type="entry name" value="HIT_2"/>
    <property type="match status" value="1"/>
</dbReference>
<sequence length="131" mass="14700">MTSLASCIFCRIVKGEIPCFKLFESDKTLAYLDINPLSRGHALVIPKHHGAKLTDIPDDHLMEILPVVKKLVNATGSVDYNILQNNGRAAHQMVDHIPKPNETEGLGIRWPQQQTDMDKLKALFEELKSKV</sequence>
<dbReference type="InterPro" id="IPR036265">
    <property type="entry name" value="HIT-like_sf"/>
</dbReference>
<dbReference type="GO" id="GO:0009117">
    <property type="term" value="P:nucleotide metabolic process"/>
    <property type="evidence" value="ECO:0007669"/>
    <property type="project" value="TreeGrafter"/>
</dbReference>
<dbReference type="PRINTS" id="PR00332">
    <property type="entry name" value="HISTRIAD"/>
</dbReference>
<dbReference type="Pfam" id="PF01230">
    <property type="entry name" value="HIT"/>
    <property type="match status" value="1"/>
</dbReference>
<dbReference type="Proteomes" id="UP000044602">
    <property type="component" value="Unassembled WGS sequence"/>
</dbReference>
<dbReference type="PANTHER" id="PTHR46648:SF1">
    <property type="entry name" value="ADENOSINE 5'-MONOPHOSPHORAMIDASE HNT1"/>
    <property type="match status" value="1"/>
</dbReference>
<name>A0A0G4M4B1_VERLO</name>
<dbReference type="GO" id="GO:0003824">
    <property type="term" value="F:catalytic activity"/>
    <property type="evidence" value="ECO:0007669"/>
    <property type="project" value="InterPro"/>
</dbReference>
<dbReference type="SUPFAM" id="SSF54197">
    <property type="entry name" value="HIT-like"/>
    <property type="match status" value="1"/>
</dbReference>
<protein>
    <recommendedName>
        <fullName evidence="2">HIT domain-containing protein</fullName>
    </recommendedName>
</protein>